<organism evidence="2 3">
    <name type="scientific">Schizothecium vesticola</name>
    <dbReference type="NCBI Taxonomy" id="314040"/>
    <lineage>
        <taxon>Eukaryota</taxon>
        <taxon>Fungi</taxon>
        <taxon>Dikarya</taxon>
        <taxon>Ascomycota</taxon>
        <taxon>Pezizomycotina</taxon>
        <taxon>Sordariomycetes</taxon>
        <taxon>Sordariomycetidae</taxon>
        <taxon>Sordariales</taxon>
        <taxon>Schizotheciaceae</taxon>
        <taxon>Schizothecium</taxon>
    </lineage>
</organism>
<accession>A0AA40K2U8</accession>
<dbReference type="Proteomes" id="UP001172155">
    <property type="component" value="Unassembled WGS sequence"/>
</dbReference>
<reference evidence="2" key="1">
    <citation type="submission" date="2023-06" db="EMBL/GenBank/DDBJ databases">
        <title>Genome-scale phylogeny and comparative genomics of the fungal order Sordariales.</title>
        <authorList>
            <consortium name="Lawrence Berkeley National Laboratory"/>
            <person name="Hensen N."/>
            <person name="Bonometti L."/>
            <person name="Westerberg I."/>
            <person name="Brannstrom I.O."/>
            <person name="Guillou S."/>
            <person name="Cros-Aarteil S."/>
            <person name="Calhoun S."/>
            <person name="Haridas S."/>
            <person name="Kuo A."/>
            <person name="Mondo S."/>
            <person name="Pangilinan J."/>
            <person name="Riley R."/>
            <person name="LaButti K."/>
            <person name="Andreopoulos B."/>
            <person name="Lipzen A."/>
            <person name="Chen C."/>
            <person name="Yanf M."/>
            <person name="Daum C."/>
            <person name="Ng V."/>
            <person name="Clum A."/>
            <person name="Steindorff A."/>
            <person name="Ohm R."/>
            <person name="Martin F."/>
            <person name="Silar P."/>
            <person name="Natvig D."/>
            <person name="Lalanne C."/>
            <person name="Gautier V."/>
            <person name="Ament-velasquez S.L."/>
            <person name="Kruys A."/>
            <person name="Hutchinson M.I."/>
            <person name="Powell A.J."/>
            <person name="Barry K."/>
            <person name="Miller A.N."/>
            <person name="Grigoriev I.V."/>
            <person name="Debuchy R."/>
            <person name="Gladieux P."/>
            <person name="Thoren M.H."/>
            <person name="Johannesson H."/>
        </authorList>
    </citation>
    <scope>NUCLEOTIDE SEQUENCE</scope>
    <source>
        <strain evidence="2">SMH3187-1</strain>
    </source>
</reference>
<proteinExistence type="predicted"/>
<evidence type="ECO:0000313" key="3">
    <source>
        <dbReference type="Proteomes" id="UP001172155"/>
    </source>
</evidence>
<dbReference type="AlphaFoldDB" id="A0AA40K2U8"/>
<sequence length="158" mass="17653">MFGSIVPVEVSCFWRLTPPTMEIGVSLHHPELLPSFQLLHWRVEITAHVNAPLPPPRSSDESKLHEGDSSGKPAAATIPRPQPPSSKHAWQDGDGRLGTGRVSQESRHLGNVPHVRVERRTTKMPEKIIPLRRRHHLTAKASRNMIFRNGGGNLRQLS</sequence>
<keyword evidence="3" id="KW-1185">Reference proteome</keyword>
<evidence type="ECO:0000313" key="2">
    <source>
        <dbReference type="EMBL" id="KAK0743657.1"/>
    </source>
</evidence>
<dbReference type="EMBL" id="JAUKUD010000005">
    <property type="protein sequence ID" value="KAK0743657.1"/>
    <property type="molecule type" value="Genomic_DNA"/>
</dbReference>
<evidence type="ECO:0000256" key="1">
    <source>
        <dbReference type="SAM" id="MobiDB-lite"/>
    </source>
</evidence>
<feature type="region of interest" description="Disordered" evidence="1">
    <location>
        <begin position="50"/>
        <end position="112"/>
    </location>
</feature>
<gene>
    <name evidence="2" type="ORF">B0T18DRAFT_188216</name>
</gene>
<protein>
    <submittedName>
        <fullName evidence="2">Uncharacterized protein</fullName>
    </submittedName>
</protein>
<feature type="compositionally biased region" description="Basic and acidic residues" evidence="1">
    <location>
        <begin position="58"/>
        <end position="69"/>
    </location>
</feature>
<name>A0AA40K2U8_9PEZI</name>
<comment type="caution">
    <text evidence="2">The sequence shown here is derived from an EMBL/GenBank/DDBJ whole genome shotgun (WGS) entry which is preliminary data.</text>
</comment>